<dbReference type="EMBL" id="QRYQ01000003">
    <property type="protein sequence ID" value="RGU93232.1"/>
    <property type="molecule type" value="Genomic_DNA"/>
</dbReference>
<gene>
    <name evidence="6" type="ORF">DWW32_02575</name>
</gene>
<name>A0A395WA27_9FIRM</name>
<dbReference type="AlphaFoldDB" id="A0A395WA27"/>
<proteinExistence type="inferred from homology"/>
<dbReference type="InterPro" id="IPR010998">
    <property type="entry name" value="Integrase_recombinase_N"/>
</dbReference>
<keyword evidence="3" id="KW-0238">DNA-binding</keyword>
<dbReference type="SUPFAM" id="SSF56349">
    <property type="entry name" value="DNA breaking-rejoining enzymes"/>
    <property type="match status" value="1"/>
</dbReference>
<dbReference type="GO" id="GO:0015074">
    <property type="term" value="P:DNA integration"/>
    <property type="evidence" value="ECO:0007669"/>
    <property type="project" value="UniProtKB-KW"/>
</dbReference>
<organism evidence="6 7">
    <name type="scientific">Holdemanella biformis</name>
    <dbReference type="NCBI Taxonomy" id="1735"/>
    <lineage>
        <taxon>Bacteria</taxon>
        <taxon>Bacillati</taxon>
        <taxon>Bacillota</taxon>
        <taxon>Erysipelotrichia</taxon>
        <taxon>Erysipelotrichales</taxon>
        <taxon>Erysipelotrichaceae</taxon>
        <taxon>Holdemanella</taxon>
    </lineage>
</organism>
<evidence type="ECO:0000256" key="3">
    <source>
        <dbReference type="ARBA" id="ARBA00023125"/>
    </source>
</evidence>
<dbReference type="InterPro" id="IPR002104">
    <property type="entry name" value="Integrase_catalytic"/>
</dbReference>
<feature type="domain" description="Tyr recombinase" evidence="5">
    <location>
        <begin position="166"/>
        <end position="349"/>
    </location>
</feature>
<accession>A0A395WA27</accession>
<dbReference type="Gene3D" id="1.10.443.10">
    <property type="entry name" value="Intergrase catalytic core"/>
    <property type="match status" value="1"/>
</dbReference>
<dbReference type="InterPro" id="IPR028259">
    <property type="entry name" value="AP2-like_int_N"/>
</dbReference>
<dbReference type="Proteomes" id="UP000265489">
    <property type="component" value="Unassembled WGS sequence"/>
</dbReference>
<reference evidence="6 7" key="1">
    <citation type="submission" date="2018-08" db="EMBL/GenBank/DDBJ databases">
        <title>A genome reference for cultivated species of the human gut microbiota.</title>
        <authorList>
            <person name="Zou Y."/>
            <person name="Xue W."/>
            <person name="Luo G."/>
        </authorList>
    </citation>
    <scope>NUCLEOTIDE SEQUENCE [LARGE SCALE GENOMIC DNA]</scope>
    <source>
        <strain evidence="6 7">AF15-20</strain>
    </source>
</reference>
<evidence type="ECO:0000256" key="2">
    <source>
        <dbReference type="ARBA" id="ARBA00022908"/>
    </source>
</evidence>
<comment type="similarity">
    <text evidence="1">Belongs to the 'phage' integrase family.</text>
</comment>
<dbReference type="InterPro" id="IPR004107">
    <property type="entry name" value="Integrase_SAM-like_N"/>
</dbReference>
<dbReference type="Pfam" id="PF14657">
    <property type="entry name" value="Arm-DNA-bind_4"/>
    <property type="match status" value="1"/>
</dbReference>
<evidence type="ECO:0000313" key="7">
    <source>
        <dbReference type="Proteomes" id="UP000265489"/>
    </source>
</evidence>
<protein>
    <submittedName>
        <fullName evidence="6">Site-specific integrase</fullName>
    </submittedName>
</protein>
<dbReference type="InterPro" id="IPR050090">
    <property type="entry name" value="Tyrosine_recombinase_XerCD"/>
</dbReference>
<dbReference type="PANTHER" id="PTHR30349:SF64">
    <property type="entry name" value="PROPHAGE INTEGRASE INTD-RELATED"/>
    <property type="match status" value="1"/>
</dbReference>
<dbReference type="PROSITE" id="PS51898">
    <property type="entry name" value="TYR_RECOMBINASE"/>
    <property type="match status" value="1"/>
</dbReference>
<dbReference type="InterPro" id="IPR011010">
    <property type="entry name" value="DNA_brk_join_enz"/>
</dbReference>
<comment type="caution">
    <text evidence="6">The sequence shown here is derived from an EMBL/GenBank/DDBJ whole genome shotgun (WGS) entry which is preliminary data.</text>
</comment>
<evidence type="ECO:0000256" key="1">
    <source>
        <dbReference type="ARBA" id="ARBA00008857"/>
    </source>
</evidence>
<evidence type="ECO:0000259" key="5">
    <source>
        <dbReference type="PROSITE" id="PS51898"/>
    </source>
</evidence>
<dbReference type="RefSeq" id="WP_118324657.1">
    <property type="nucleotide sequence ID" value="NZ_QRYH01000004.1"/>
</dbReference>
<evidence type="ECO:0000313" key="6">
    <source>
        <dbReference type="EMBL" id="RGU93232.1"/>
    </source>
</evidence>
<dbReference type="InterPro" id="IPR013762">
    <property type="entry name" value="Integrase-like_cat_sf"/>
</dbReference>
<keyword evidence="2" id="KW-0229">DNA integration</keyword>
<dbReference type="GeneID" id="66579024"/>
<dbReference type="GO" id="GO:0003677">
    <property type="term" value="F:DNA binding"/>
    <property type="evidence" value="ECO:0007669"/>
    <property type="project" value="UniProtKB-KW"/>
</dbReference>
<dbReference type="Pfam" id="PF14659">
    <property type="entry name" value="Phage_int_SAM_3"/>
    <property type="match status" value="1"/>
</dbReference>
<keyword evidence="4" id="KW-0233">DNA recombination</keyword>
<dbReference type="GO" id="GO:0006310">
    <property type="term" value="P:DNA recombination"/>
    <property type="evidence" value="ECO:0007669"/>
    <property type="project" value="UniProtKB-KW"/>
</dbReference>
<sequence>MAVYKDKNKSTWYVSKRYTDWDGSKKRLFKRGFQTKREALEYELSFVSRISDNQKMLFKDFIPIYYEDLEKRVRKNTMITKKNIIEIKIRPYFDELRLCDITPKEVMRWQNQMLDGKKKNGKSYAGDTLIKMHAQLSAILNHACKYYGLRTNAAAQTGCFKVKTKKEQQFWTLDEYRKFVDAVSDKTLSYICFEVLFWCGLRLGELRALTKKDIDLVNQTIQIDKSLQIIEGETVITDPKTETSIRTIDLPDFLCDELKNYMDHLYKVNEDDLLFPVSKSYLHHEMLRGCKLSGVKVIRIHDLRHSHITMLIENGYSAKDVGSRAGHSAERITFKYAHAYAEKGKEMANTLSDLERGEK</sequence>
<dbReference type="CDD" id="cd01189">
    <property type="entry name" value="INT_ICEBs1_C_like"/>
    <property type="match status" value="1"/>
</dbReference>
<evidence type="ECO:0000256" key="4">
    <source>
        <dbReference type="ARBA" id="ARBA00023172"/>
    </source>
</evidence>
<dbReference type="Gene3D" id="1.10.150.130">
    <property type="match status" value="1"/>
</dbReference>
<dbReference type="Pfam" id="PF00589">
    <property type="entry name" value="Phage_integrase"/>
    <property type="match status" value="1"/>
</dbReference>
<dbReference type="PANTHER" id="PTHR30349">
    <property type="entry name" value="PHAGE INTEGRASE-RELATED"/>
    <property type="match status" value="1"/>
</dbReference>